<dbReference type="PANTHER" id="PTHR11183">
    <property type="entry name" value="GLYCOGENIN SUBFAMILY MEMBER"/>
    <property type="match status" value="1"/>
</dbReference>
<evidence type="ECO:0000256" key="2">
    <source>
        <dbReference type="ARBA" id="ARBA00004496"/>
    </source>
</evidence>
<feature type="compositionally biased region" description="Basic and acidic residues" evidence="14">
    <location>
        <begin position="541"/>
        <end position="551"/>
    </location>
</feature>
<comment type="subcellular location">
    <subcellularLocation>
        <location evidence="2">Cytoplasm</location>
    </subcellularLocation>
</comment>
<feature type="compositionally biased region" description="Basic and acidic residues" evidence="14">
    <location>
        <begin position="614"/>
        <end position="625"/>
    </location>
</feature>
<evidence type="ECO:0000256" key="11">
    <source>
        <dbReference type="ARBA" id="ARBA00050886"/>
    </source>
</evidence>
<accession>A0A9P6DEW2</accession>
<dbReference type="GO" id="GO:0046872">
    <property type="term" value="F:metal ion binding"/>
    <property type="evidence" value="ECO:0007669"/>
    <property type="project" value="UniProtKB-KW"/>
</dbReference>
<dbReference type="AlphaFoldDB" id="A0A9P6DEW2"/>
<evidence type="ECO:0000256" key="14">
    <source>
        <dbReference type="SAM" id="MobiDB-lite"/>
    </source>
</evidence>
<keyword evidence="3" id="KW-0963">Cytoplasm</keyword>
<feature type="region of interest" description="Disordered" evidence="14">
    <location>
        <begin position="736"/>
        <end position="786"/>
    </location>
</feature>
<feature type="compositionally biased region" description="Basic residues" evidence="14">
    <location>
        <begin position="576"/>
        <end position="594"/>
    </location>
</feature>
<feature type="compositionally biased region" description="Low complexity" evidence="14">
    <location>
        <begin position="962"/>
        <end position="974"/>
    </location>
</feature>
<dbReference type="FunFam" id="3.90.550.10:FF:000092">
    <property type="entry name" value="Glycogenin 2"/>
    <property type="match status" value="1"/>
</dbReference>
<comment type="catalytic activity">
    <reaction evidence="11">
        <text>[1,4-alpha-D-glucosyl](n)-L-tyrosyl-[glycogenin] + UDP-alpha-D-glucose = [1,4-alpha-D-glucosyl](n+1)-L-tyrosyl-[glycogenin] + UDP + H(+)</text>
        <dbReference type="Rhea" id="RHEA:56560"/>
        <dbReference type="Rhea" id="RHEA-COMP:14606"/>
        <dbReference type="Rhea" id="RHEA-COMP:14607"/>
        <dbReference type="ChEBI" id="CHEBI:15378"/>
        <dbReference type="ChEBI" id="CHEBI:58223"/>
        <dbReference type="ChEBI" id="CHEBI:58885"/>
        <dbReference type="ChEBI" id="CHEBI:140574"/>
        <dbReference type="EC" id="2.4.1.186"/>
    </reaction>
</comment>
<evidence type="ECO:0000256" key="12">
    <source>
        <dbReference type="ARBA" id="ARBA00052293"/>
    </source>
</evidence>
<dbReference type="GO" id="GO:0005737">
    <property type="term" value="C:cytoplasm"/>
    <property type="evidence" value="ECO:0007669"/>
    <property type="project" value="UniProtKB-SubCell"/>
</dbReference>
<reference evidence="15" key="1">
    <citation type="submission" date="2020-11" db="EMBL/GenBank/DDBJ databases">
        <authorList>
            <consortium name="DOE Joint Genome Institute"/>
            <person name="Ahrendt S."/>
            <person name="Riley R."/>
            <person name="Andreopoulos W."/>
            <person name="Labutti K."/>
            <person name="Pangilinan J."/>
            <person name="Ruiz-Duenas F.J."/>
            <person name="Barrasa J.M."/>
            <person name="Sanchez-Garcia M."/>
            <person name="Camarero S."/>
            <person name="Miyauchi S."/>
            <person name="Serrano A."/>
            <person name="Linde D."/>
            <person name="Babiker R."/>
            <person name="Drula E."/>
            <person name="Ayuso-Fernandez I."/>
            <person name="Pacheco R."/>
            <person name="Padilla G."/>
            <person name="Ferreira P."/>
            <person name="Barriuso J."/>
            <person name="Kellner H."/>
            <person name="Castanera R."/>
            <person name="Alfaro M."/>
            <person name="Ramirez L."/>
            <person name="Pisabarro A.G."/>
            <person name="Kuo A."/>
            <person name="Tritt A."/>
            <person name="Lipzen A."/>
            <person name="He G."/>
            <person name="Yan M."/>
            <person name="Ng V."/>
            <person name="Cullen D."/>
            <person name="Martin F."/>
            <person name="Rosso M.-N."/>
            <person name="Henrissat B."/>
            <person name="Hibbett D."/>
            <person name="Martinez A.T."/>
            <person name="Grigoriev I.V."/>
        </authorList>
    </citation>
    <scope>NUCLEOTIDE SEQUENCE</scope>
    <source>
        <strain evidence="15">ATCC 90797</strain>
    </source>
</reference>
<feature type="compositionally biased region" description="Basic and acidic residues" evidence="14">
    <location>
        <begin position="837"/>
        <end position="846"/>
    </location>
</feature>
<feature type="region of interest" description="Disordered" evidence="14">
    <location>
        <begin position="372"/>
        <end position="446"/>
    </location>
</feature>
<evidence type="ECO:0000256" key="1">
    <source>
        <dbReference type="ARBA" id="ARBA00001936"/>
    </source>
</evidence>
<keyword evidence="4" id="KW-0808">Transferase</keyword>
<keyword evidence="16" id="KW-1185">Reference proteome</keyword>
<dbReference type="Pfam" id="PF01501">
    <property type="entry name" value="Glyco_transf_8"/>
    <property type="match status" value="1"/>
</dbReference>
<comment type="similarity">
    <text evidence="9">Belongs to the glycosyltransferase 8 family. Glycogenin subfamily.</text>
</comment>
<name>A0A9P6DEW2_PLEER</name>
<dbReference type="EC" id="2.4.1.186" evidence="10"/>
<feature type="compositionally biased region" description="Basic residues" evidence="14">
    <location>
        <begin position="552"/>
        <end position="567"/>
    </location>
</feature>
<dbReference type="Gene3D" id="3.90.550.10">
    <property type="entry name" value="Spore Coat Polysaccharide Biosynthesis Protein SpsA, Chain A"/>
    <property type="match status" value="1"/>
</dbReference>
<evidence type="ECO:0000256" key="8">
    <source>
        <dbReference type="ARBA" id="ARBA00023211"/>
    </source>
</evidence>
<dbReference type="OrthoDB" id="2014201at2759"/>
<feature type="compositionally biased region" description="Low complexity" evidence="14">
    <location>
        <begin position="880"/>
        <end position="898"/>
    </location>
</feature>
<evidence type="ECO:0000256" key="13">
    <source>
        <dbReference type="ARBA" id="ARBA00057883"/>
    </source>
</evidence>
<evidence type="ECO:0000256" key="5">
    <source>
        <dbReference type="ARBA" id="ARBA00022723"/>
    </source>
</evidence>
<feature type="region of interest" description="Disordered" evidence="14">
    <location>
        <begin position="472"/>
        <end position="696"/>
    </location>
</feature>
<feature type="compositionally biased region" description="Low complexity" evidence="14">
    <location>
        <begin position="777"/>
        <end position="786"/>
    </location>
</feature>
<feature type="compositionally biased region" description="Polar residues" evidence="14">
    <location>
        <begin position="1040"/>
        <end position="1050"/>
    </location>
</feature>
<feature type="compositionally biased region" description="Pro residues" evidence="14">
    <location>
        <begin position="746"/>
        <end position="776"/>
    </location>
</feature>
<comment type="caution">
    <text evidence="15">The sequence shown here is derived from an EMBL/GenBank/DDBJ whole genome shotgun (WGS) entry which is preliminary data.</text>
</comment>
<protein>
    <recommendedName>
        <fullName evidence="10">glycogenin glucosyltransferase</fullName>
        <ecNumber evidence="10">2.4.1.186</ecNumber>
    </recommendedName>
</protein>
<keyword evidence="6" id="KW-0320">Glycogen biosynthesis</keyword>
<dbReference type="Proteomes" id="UP000807025">
    <property type="component" value="Unassembled WGS sequence"/>
</dbReference>
<sequence>MATSYAFVTLVTSDAYLPGALTLAAALKDVHPSPVLPPEVDFETVCLVTPENVDVSSIKILRRAFNVVVGVETIVQQDDSGLRLLGRPDLNTVLTKLHVFRLIQYSKIVFLDADVLPIRPLSHLFTLPHEFAAVPDVGWPDIFNSGVLLLTPGEAKFTELNELLKTKGSWDGGDQGLLNEWRGDDWHRLSFTYNTTPTAAYTYAPAYERYGSKISAIHFIGPNKPWNAIAYRPPFASSQSSDPGTEIQLAYDYNSLVNRWFAVYDRHYRVPQDAPEQNFDFFRTQSSWGMPSYDPGMDTHSTFATDWSDDFSNAPAAGPIVAFQSTIPAGGALGLEDLRRMAIEGTGAASFYPTVRGEGKYRSMPLEGRLDLMRPMPNVDDKTGSDVSAHSTPMARSIPLDRHERWSPPRMSTLPTPGPNEYPSSPHLPPHSLPTSTPGSLRPSDTESYFQQVRGHVDHGWREHQIQDYGAPHDQARPAEGQTEEHWGEQPWDHYSRPVPEDYYLSESQGGEDDGHVHHASHRTHELRANDSQTHLRRHEHPVYEHRERRSSQHGHHPIQHSLHHSPQHNSPQHHSPQRHSPQHHSPHHQHHSPQHGSPQHHPAQHQFPQYHEQPAEHHRVERPRPPSPPMLLWNPAVEPPPKDPPKADAFPSDTYFPNIWDQGPGKQNDQVHHTAMSMPDRGGFFQPLPPAEIPDTLWKQGHYRQVTGESEEGAPPPQPDVNKVKQVFPWEEKPRHLPGRVFPTSEPPPPGQFIQPSSPPVSPPVKEPVSPPPAQPVVQSPVRSPVYGLPANLAFSNAWDTVPSIQRYASKLVRPSHFSHSQPPPTLEPVRRRRDSTKSWDDRAAEQGSQADDEDEGDDENSKEPIAGKWGDDSDPELSSRSSSSRMRSRSGSISASYIIKGKRKEYRVRGVQTVPKETRSQAVQVSIPTDPPRILTPSPTERTERRPSRSSAGMGKRQWTPATSTSTLPPLAVHDVGTGMELPLGSPTVFQTGSPAEIDAPTIVPPGVRSPREFHFPTSPPPGRITPRGAQTPKGKVSASTQSPTTVLSPAATIRPAAESPQARPAVLSPQAKAGALRVEPTRGAEIKPASPISRRQSSSSTTSTPSSAGPVSPPDTQQSSLPPTSILSPSTSTSTLRKTSRVWDPARGVELFKRSSEEVLARFLKMGSWEDEAARRSPTDV</sequence>
<evidence type="ECO:0000256" key="6">
    <source>
        <dbReference type="ARBA" id="ARBA00023056"/>
    </source>
</evidence>
<evidence type="ECO:0000256" key="7">
    <source>
        <dbReference type="ARBA" id="ARBA00023180"/>
    </source>
</evidence>
<comment type="function">
    <text evidence="13">Self-glucosylating initiator of glycogen synthesis. It catalyzes the formation of a short alpha (1,4)-glucosyl chain covalently attached via a glucose 1-O-tyrosyl linkage to internal tyrosine residues and these chains act as primers for the elongation reaction catalyzed by glycogen synthase.</text>
</comment>
<proteinExistence type="inferred from homology"/>
<evidence type="ECO:0000256" key="4">
    <source>
        <dbReference type="ARBA" id="ARBA00022679"/>
    </source>
</evidence>
<evidence type="ECO:0000256" key="10">
    <source>
        <dbReference type="ARBA" id="ARBA00038934"/>
    </source>
</evidence>
<feature type="compositionally biased region" description="Basic and acidic residues" evidence="14">
    <location>
        <begin position="483"/>
        <end position="500"/>
    </location>
</feature>
<organism evidence="15 16">
    <name type="scientific">Pleurotus eryngii</name>
    <name type="common">Boletus of the steppes</name>
    <dbReference type="NCBI Taxonomy" id="5323"/>
    <lineage>
        <taxon>Eukaryota</taxon>
        <taxon>Fungi</taxon>
        <taxon>Dikarya</taxon>
        <taxon>Basidiomycota</taxon>
        <taxon>Agaricomycotina</taxon>
        <taxon>Agaricomycetes</taxon>
        <taxon>Agaricomycetidae</taxon>
        <taxon>Agaricales</taxon>
        <taxon>Pleurotineae</taxon>
        <taxon>Pleurotaceae</taxon>
        <taxon>Pleurotus</taxon>
    </lineage>
</organism>
<dbReference type="InterPro" id="IPR029044">
    <property type="entry name" value="Nucleotide-diphossugar_trans"/>
</dbReference>
<dbReference type="EMBL" id="MU154521">
    <property type="protein sequence ID" value="KAF9502402.1"/>
    <property type="molecule type" value="Genomic_DNA"/>
</dbReference>
<evidence type="ECO:0000256" key="3">
    <source>
        <dbReference type="ARBA" id="ARBA00022490"/>
    </source>
</evidence>
<evidence type="ECO:0000313" key="15">
    <source>
        <dbReference type="EMBL" id="KAF9502402.1"/>
    </source>
</evidence>
<feature type="compositionally biased region" description="Pro residues" evidence="14">
    <location>
        <begin position="416"/>
        <end position="432"/>
    </location>
</feature>
<dbReference type="GO" id="GO:0005978">
    <property type="term" value="P:glycogen biosynthetic process"/>
    <property type="evidence" value="ECO:0007669"/>
    <property type="project" value="UniProtKB-KW"/>
</dbReference>
<dbReference type="CDD" id="cd02537">
    <property type="entry name" value="GT8_Glycogenin"/>
    <property type="match status" value="1"/>
</dbReference>
<dbReference type="GO" id="GO:0008466">
    <property type="term" value="F:glycogenin glucosyltransferase activity"/>
    <property type="evidence" value="ECO:0007669"/>
    <property type="project" value="UniProtKB-EC"/>
</dbReference>
<feature type="compositionally biased region" description="Low complexity" evidence="14">
    <location>
        <begin position="595"/>
        <end position="612"/>
    </location>
</feature>
<dbReference type="SUPFAM" id="SSF53448">
    <property type="entry name" value="Nucleotide-diphospho-sugar transferases"/>
    <property type="match status" value="1"/>
</dbReference>
<comment type="catalytic activity">
    <reaction evidence="12">
        <text>L-tyrosyl-[glycogenin] + UDP-alpha-D-glucose = alpha-D-glucosyl-L-tyrosyl-[glycogenin] + UDP + H(+)</text>
        <dbReference type="Rhea" id="RHEA:23360"/>
        <dbReference type="Rhea" id="RHEA-COMP:14604"/>
        <dbReference type="Rhea" id="RHEA-COMP:14605"/>
        <dbReference type="ChEBI" id="CHEBI:15378"/>
        <dbReference type="ChEBI" id="CHEBI:46858"/>
        <dbReference type="ChEBI" id="CHEBI:58223"/>
        <dbReference type="ChEBI" id="CHEBI:58885"/>
        <dbReference type="ChEBI" id="CHEBI:140573"/>
        <dbReference type="EC" id="2.4.1.186"/>
    </reaction>
</comment>
<keyword evidence="5" id="KW-0479">Metal-binding</keyword>
<keyword evidence="8" id="KW-0464">Manganese</keyword>
<dbReference type="InterPro" id="IPR002495">
    <property type="entry name" value="Glyco_trans_8"/>
</dbReference>
<evidence type="ECO:0000256" key="9">
    <source>
        <dbReference type="ARBA" id="ARBA00038162"/>
    </source>
</evidence>
<gene>
    <name evidence="15" type="ORF">BDN71DRAFT_37864</name>
</gene>
<evidence type="ECO:0000313" key="16">
    <source>
        <dbReference type="Proteomes" id="UP000807025"/>
    </source>
</evidence>
<feature type="compositionally biased region" description="Acidic residues" evidence="14">
    <location>
        <begin position="852"/>
        <end position="862"/>
    </location>
</feature>
<dbReference type="InterPro" id="IPR050587">
    <property type="entry name" value="GNT1/Glycosyltrans_8"/>
</dbReference>
<feature type="compositionally biased region" description="Low complexity" evidence="14">
    <location>
        <begin position="1091"/>
        <end position="1113"/>
    </location>
</feature>
<feature type="compositionally biased region" description="Low complexity" evidence="14">
    <location>
        <begin position="1122"/>
        <end position="1140"/>
    </location>
</feature>
<comment type="cofactor">
    <cofactor evidence="1">
        <name>Mn(2+)</name>
        <dbReference type="ChEBI" id="CHEBI:29035"/>
    </cofactor>
</comment>
<feature type="region of interest" description="Disordered" evidence="14">
    <location>
        <begin position="813"/>
        <end position="1151"/>
    </location>
</feature>
<keyword evidence="7" id="KW-0325">Glycoprotein</keyword>
<feature type="compositionally biased region" description="Basic and acidic residues" evidence="14">
    <location>
        <begin position="513"/>
        <end position="529"/>
    </location>
</feature>